<protein>
    <submittedName>
        <fullName evidence="1">Uncharacterized protein</fullName>
    </submittedName>
</protein>
<name>G9XV57_DESHA</name>
<gene>
    <name evidence="1" type="ORF">HMPREF0322_04871</name>
</gene>
<dbReference type="PATRIC" id="fig|537010.4.peg.4536"/>
<reference evidence="1 2" key="1">
    <citation type="submission" date="2011-08" db="EMBL/GenBank/DDBJ databases">
        <authorList>
            <person name="Weinstock G."/>
            <person name="Sodergren E."/>
            <person name="Clifton S."/>
            <person name="Fulton L."/>
            <person name="Fulton B."/>
            <person name="Courtney L."/>
            <person name="Fronick C."/>
            <person name="Harrison M."/>
            <person name="Strong C."/>
            <person name="Farmer C."/>
            <person name="Delahaunty K."/>
            <person name="Markovic C."/>
            <person name="Hall O."/>
            <person name="Minx P."/>
            <person name="Tomlinson C."/>
            <person name="Mitreva M."/>
            <person name="Hou S."/>
            <person name="Chen J."/>
            <person name="Wollam A."/>
            <person name="Pepin K.H."/>
            <person name="Johnson M."/>
            <person name="Bhonagiri V."/>
            <person name="Zhang X."/>
            <person name="Suruliraj S."/>
            <person name="Warren W."/>
            <person name="Chinwalla A."/>
            <person name="Mardis E.R."/>
            <person name="Wilson R.K."/>
        </authorList>
    </citation>
    <scope>NUCLEOTIDE SEQUENCE [LARGE SCALE GENOMIC DNA]</scope>
    <source>
        <strain evidence="1 2">DP7</strain>
    </source>
</reference>
<dbReference type="AlphaFoldDB" id="G9XV57"/>
<evidence type="ECO:0000313" key="2">
    <source>
        <dbReference type="Proteomes" id="UP000004416"/>
    </source>
</evidence>
<dbReference type="EMBL" id="AFZX01000133">
    <property type="protein sequence ID" value="EHL04361.1"/>
    <property type="molecule type" value="Genomic_DNA"/>
</dbReference>
<comment type="caution">
    <text evidence="1">The sequence shown here is derived from an EMBL/GenBank/DDBJ whole genome shotgun (WGS) entry which is preliminary data.</text>
</comment>
<organism evidence="1 2">
    <name type="scientific">Desulfitobacterium hafniense DP7</name>
    <dbReference type="NCBI Taxonomy" id="537010"/>
    <lineage>
        <taxon>Bacteria</taxon>
        <taxon>Bacillati</taxon>
        <taxon>Bacillota</taxon>
        <taxon>Clostridia</taxon>
        <taxon>Eubacteriales</taxon>
        <taxon>Desulfitobacteriaceae</taxon>
        <taxon>Desulfitobacterium</taxon>
    </lineage>
</organism>
<dbReference type="Proteomes" id="UP000004416">
    <property type="component" value="Unassembled WGS sequence"/>
</dbReference>
<evidence type="ECO:0000313" key="1">
    <source>
        <dbReference type="EMBL" id="EHL04361.1"/>
    </source>
</evidence>
<proteinExistence type="predicted"/>
<accession>G9XV57</accession>
<dbReference type="HOGENOM" id="CLU_3250474_0_0_9"/>
<sequence length="42" mass="4726">MQFIMAIISLEQEFNSRIEAGDLVPAFLFEKGLNHGVCSQKI</sequence>